<evidence type="ECO:0000256" key="1">
    <source>
        <dbReference type="ARBA" id="ARBA00006432"/>
    </source>
</evidence>
<proteinExistence type="inferred from homology"/>
<reference evidence="8" key="2">
    <citation type="journal article" date="2018" name="BMC Genomics">
        <title>Genomic insights into host adaptation between the wheat stripe rust pathogen (Puccinia striiformis f. sp. tritici) and the barley stripe rust pathogen (Puccinia striiformis f. sp. hordei).</title>
        <authorList>
            <person name="Xia C."/>
            <person name="Wang M."/>
            <person name="Yin C."/>
            <person name="Cornejo O.E."/>
            <person name="Hulbert S.H."/>
            <person name="Chen X."/>
        </authorList>
    </citation>
    <scope>NUCLEOTIDE SEQUENCE [LARGE SCALE GENOMIC DNA]</scope>
    <source>
        <strain evidence="8">93TX-2</strain>
    </source>
</reference>
<dbReference type="GO" id="GO:0005524">
    <property type="term" value="F:ATP binding"/>
    <property type="evidence" value="ECO:0007669"/>
    <property type="project" value="UniProtKB-KW"/>
</dbReference>
<keyword evidence="4" id="KW-0067">ATP-binding</keyword>
<evidence type="ECO:0000256" key="2">
    <source>
        <dbReference type="ARBA" id="ARBA00022598"/>
    </source>
</evidence>
<evidence type="ECO:0000256" key="3">
    <source>
        <dbReference type="ARBA" id="ARBA00022741"/>
    </source>
</evidence>
<dbReference type="PANTHER" id="PTHR43272">
    <property type="entry name" value="LONG-CHAIN-FATTY-ACID--COA LIGASE"/>
    <property type="match status" value="1"/>
</dbReference>
<keyword evidence="8" id="KW-1185">Reference proteome</keyword>
<evidence type="ECO:0000313" key="8">
    <source>
        <dbReference type="Proteomes" id="UP000238274"/>
    </source>
</evidence>
<dbReference type="SUPFAM" id="SSF56801">
    <property type="entry name" value="Acetyl-CoA synthetase-like"/>
    <property type="match status" value="1"/>
</dbReference>
<dbReference type="Proteomes" id="UP000238274">
    <property type="component" value="Unassembled WGS sequence"/>
</dbReference>
<dbReference type="VEuPathDB" id="FungiDB:PSTT_00591"/>
<keyword evidence="3" id="KW-0547">Nucleotide-binding</keyword>
<dbReference type="AlphaFoldDB" id="A0A2S4VX49"/>
<reference evidence="8" key="3">
    <citation type="journal article" date="2018" name="Mol. Plant Microbe Interact.">
        <title>Genome sequence resources for the wheat stripe rust pathogen (Puccinia striiformis f. sp. tritici) and the barley stripe rust pathogen (Puccinia striiformis f. sp. hordei).</title>
        <authorList>
            <person name="Xia C."/>
            <person name="Wang M."/>
            <person name="Yin C."/>
            <person name="Cornejo O.E."/>
            <person name="Hulbert S.H."/>
            <person name="Chen X."/>
        </authorList>
    </citation>
    <scope>NUCLEOTIDE SEQUENCE [LARGE SCALE GENOMIC DNA]</scope>
    <source>
        <strain evidence="8">93TX-2</strain>
    </source>
</reference>
<sequence length="774" mass="85039">MSKLFPLSTNPAIALLECPPLLAIAVGSIFSSLAYWASKLATDADHSLIEEPSFSHGIEMALQPASVEIGDENPVGETRIRRSFISPDKLVTEPMPGMQILPDLLIQSAKDYPTLNAVGWREVIKIHKETKTVTKVVGGKEVKEDKIWEFYEMSDYKYWTYTQLLEEVSKISNGLAELGLTKEHRFNIYSATKASWQVMAHACSRRSITFATAYDSLGVAGLEHSINEPEVVGVFTNANLLGTLAAIVDKAPTLKYVIYDEKAEESVLKKIQDARPDIRIITYDELRQLGETKAHEIVKPDPSDIACIMYTSGSTGAPKGVLLSHLNLVSSVAGVRTLLHDFMTDQEAIIAYLPLAHILEFIVELTCLSMGAKIGYGSVKTLTEASMRNCSGDIKTFKPSVMIGVPAVWELIRKGILAKVKAGGKLKQGIFNAALAVKRHPILGKVAGGLMDTVVFNQVREQTGGNLRYAISGGAALSKETQEFLSKALVSVLQGYGLTESCGMCAILSPTYMQYECVGVPVPSVEIKLVDAPETGYLSTNTPHPQGEVWIRGPSVSKGYFKREDVTKESMTDEGWFKTGDIAQWNQDGTLSIIDRKKNLVKLAGGEYIALEKLESIYKSCSLVNNICVHADSSANRPMAIVFVHEKNINLVCEELKIGESGRSFSQMCQDEEIEKLVLKELLATGKKAGFKPLELLQSVVLTDEEWTPLNGLTTAAQKLNRKAILEHYAEAVKMLMAPVVTFSLNNGPYRKFTLEHQSLKSPHAKFERDTVNA</sequence>
<dbReference type="EMBL" id="PKSM01000093">
    <property type="protein sequence ID" value="POW14093.1"/>
    <property type="molecule type" value="Genomic_DNA"/>
</dbReference>
<organism evidence="7 8">
    <name type="scientific">Puccinia striiformis</name>
    <dbReference type="NCBI Taxonomy" id="27350"/>
    <lineage>
        <taxon>Eukaryota</taxon>
        <taxon>Fungi</taxon>
        <taxon>Dikarya</taxon>
        <taxon>Basidiomycota</taxon>
        <taxon>Pucciniomycotina</taxon>
        <taxon>Pucciniomycetes</taxon>
        <taxon>Pucciniales</taxon>
        <taxon>Pucciniaceae</taxon>
        <taxon>Puccinia</taxon>
    </lineage>
</organism>
<gene>
    <name evidence="7" type="ORF">PSHT_07525</name>
</gene>
<evidence type="ECO:0000256" key="4">
    <source>
        <dbReference type="ARBA" id="ARBA00022840"/>
    </source>
</evidence>
<reference evidence="7 8" key="1">
    <citation type="submission" date="2017-12" db="EMBL/GenBank/DDBJ databases">
        <title>Gene loss provides genomic basis for host adaptation in cereal stripe rust fungi.</title>
        <authorList>
            <person name="Xia C."/>
        </authorList>
    </citation>
    <scope>NUCLEOTIDE SEQUENCE [LARGE SCALE GENOMIC DNA]</scope>
    <source>
        <strain evidence="7 8">93TX-2</strain>
    </source>
</reference>
<dbReference type="GO" id="GO:0005783">
    <property type="term" value="C:endoplasmic reticulum"/>
    <property type="evidence" value="ECO:0007669"/>
    <property type="project" value="TreeGrafter"/>
</dbReference>
<dbReference type="GO" id="GO:0005886">
    <property type="term" value="C:plasma membrane"/>
    <property type="evidence" value="ECO:0007669"/>
    <property type="project" value="TreeGrafter"/>
</dbReference>
<accession>A0A2S4VX49</accession>
<comment type="caution">
    <text evidence="7">The sequence shown here is derived from an EMBL/GenBank/DDBJ whole genome shotgun (WGS) entry which is preliminary data.</text>
</comment>
<evidence type="ECO:0000256" key="5">
    <source>
        <dbReference type="ARBA" id="ARBA00036813"/>
    </source>
</evidence>
<dbReference type="Pfam" id="PF00501">
    <property type="entry name" value="AMP-binding"/>
    <property type="match status" value="1"/>
</dbReference>
<dbReference type="OrthoDB" id="1700726at2759"/>
<dbReference type="GO" id="GO:0004467">
    <property type="term" value="F:long-chain fatty acid-CoA ligase activity"/>
    <property type="evidence" value="ECO:0007669"/>
    <property type="project" value="UniProtKB-EC"/>
</dbReference>
<dbReference type="InterPro" id="IPR020845">
    <property type="entry name" value="AMP-binding_CS"/>
</dbReference>
<evidence type="ECO:0000313" key="7">
    <source>
        <dbReference type="EMBL" id="POW14093.1"/>
    </source>
</evidence>
<dbReference type="GO" id="GO:0005811">
    <property type="term" value="C:lipid droplet"/>
    <property type="evidence" value="ECO:0007669"/>
    <property type="project" value="TreeGrafter"/>
</dbReference>
<comment type="similarity">
    <text evidence="1">Belongs to the ATP-dependent AMP-binding enzyme family.</text>
</comment>
<keyword evidence="2" id="KW-0436">Ligase</keyword>
<dbReference type="Gene3D" id="3.40.50.12780">
    <property type="entry name" value="N-terminal domain of ligase-like"/>
    <property type="match status" value="1"/>
</dbReference>
<dbReference type="PROSITE" id="PS00455">
    <property type="entry name" value="AMP_BINDING"/>
    <property type="match status" value="1"/>
</dbReference>
<dbReference type="PANTHER" id="PTHR43272:SF83">
    <property type="entry name" value="ACYL-COA SYNTHETASE LONG-CHAIN, ISOFORM J"/>
    <property type="match status" value="1"/>
</dbReference>
<dbReference type="VEuPathDB" id="FungiDB:PSHT_07525"/>
<dbReference type="InterPro" id="IPR000873">
    <property type="entry name" value="AMP-dep_synth/lig_dom"/>
</dbReference>
<dbReference type="InterPro" id="IPR042099">
    <property type="entry name" value="ANL_N_sf"/>
</dbReference>
<comment type="catalytic activity">
    <reaction evidence="5">
        <text>a long-chain fatty acid + ATP + CoA = a long-chain fatty acyl-CoA + AMP + diphosphate</text>
        <dbReference type="Rhea" id="RHEA:15421"/>
        <dbReference type="ChEBI" id="CHEBI:30616"/>
        <dbReference type="ChEBI" id="CHEBI:33019"/>
        <dbReference type="ChEBI" id="CHEBI:57287"/>
        <dbReference type="ChEBI" id="CHEBI:57560"/>
        <dbReference type="ChEBI" id="CHEBI:83139"/>
        <dbReference type="ChEBI" id="CHEBI:456215"/>
        <dbReference type="EC" id="6.2.1.3"/>
    </reaction>
</comment>
<evidence type="ECO:0000259" key="6">
    <source>
        <dbReference type="Pfam" id="PF00501"/>
    </source>
</evidence>
<dbReference type="GO" id="GO:0035336">
    <property type="term" value="P:long-chain fatty-acyl-CoA metabolic process"/>
    <property type="evidence" value="ECO:0007669"/>
    <property type="project" value="TreeGrafter"/>
</dbReference>
<name>A0A2S4VX49_9BASI</name>
<protein>
    <recommendedName>
        <fullName evidence="6">AMP-dependent synthetase/ligase domain-containing protein</fullName>
    </recommendedName>
</protein>
<feature type="domain" description="AMP-dependent synthetase/ligase" evidence="6">
    <location>
        <begin position="154"/>
        <end position="561"/>
    </location>
</feature>